<evidence type="ECO:0000259" key="5">
    <source>
        <dbReference type="SMART" id="SM01287"/>
    </source>
</evidence>
<dbReference type="AlphaFoldDB" id="A0AAN9TYL4"/>
<feature type="compositionally biased region" description="Acidic residues" evidence="4">
    <location>
        <begin position="469"/>
        <end position="533"/>
    </location>
</feature>
<evidence type="ECO:0000256" key="3">
    <source>
        <dbReference type="ARBA" id="ARBA00038654"/>
    </source>
</evidence>
<dbReference type="SMART" id="SM01287">
    <property type="entry name" value="Rtt106"/>
    <property type="match status" value="1"/>
</dbReference>
<evidence type="ECO:0000313" key="6">
    <source>
        <dbReference type="EMBL" id="KAK7733123.1"/>
    </source>
</evidence>
<comment type="subunit">
    <text evidence="3">Interacts with histones H3 and H4.</text>
</comment>
<dbReference type="Proteomes" id="UP001320245">
    <property type="component" value="Unassembled WGS sequence"/>
</dbReference>
<dbReference type="GO" id="GO:0031491">
    <property type="term" value="F:nucleosome binding"/>
    <property type="evidence" value="ECO:0007669"/>
    <property type="project" value="TreeGrafter"/>
</dbReference>
<comment type="similarity">
    <text evidence="1">Belongs to the RTT106 family.</text>
</comment>
<dbReference type="EMBL" id="JAJSPL020000048">
    <property type="protein sequence ID" value="KAK7733123.1"/>
    <property type="molecule type" value="Genomic_DNA"/>
</dbReference>
<feature type="compositionally biased region" description="Low complexity" evidence="4">
    <location>
        <begin position="105"/>
        <end position="115"/>
    </location>
</feature>
<reference evidence="6 7" key="1">
    <citation type="journal article" date="2023" name="PLoS ONE">
        <title>Cytospora paraplurivora sp. nov. isolated from orchards with fruit tree decline syndrome in Ontario, Canada.</title>
        <authorList>
            <person name="Ilyukhin E."/>
            <person name="Nguyen H.D.T."/>
            <person name="Castle A.J."/>
            <person name="Ellouze W."/>
        </authorList>
    </citation>
    <scope>NUCLEOTIDE SEQUENCE [LARGE SCALE GENOMIC DNA]</scope>
    <source>
        <strain evidence="6 7">FDS-564</strain>
    </source>
</reference>
<dbReference type="Gene3D" id="2.30.29.30">
    <property type="entry name" value="Pleckstrin-homology domain (PH domain)/Phosphotyrosine-binding domain (PTB)"/>
    <property type="match status" value="1"/>
</dbReference>
<dbReference type="InterPro" id="IPR013719">
    <property type="entry name" value="RTT106/SPT16-like_middle_dom"/>
</dbReference>
<proteinExistence type="inferred from homology"/>
<dbReference type="Gene3D" id="2.30.29.120">
    <property type="match status" value="1"/>
</dbReference>
<dbReference type="Pfam" id="PF08512">
    <property type="entry name" value="Rttp106-like_middle"/>
    <property type="match status" value="1"/>
</dbReference>
<feature type="domain" description="Histone chaperone RTT106/FACT complex subunit SPT16-like middle" evidence="5">
    <location>
        <begin position="295"/>
        <end position="414"/>
    </location>
</feature>
<dbReference type="PANTHER" id="PTHR45849:SF3">
    <property type="entry name" value="HISTONE CHAPERONE RTT106"/>
    <property type="match status" value="1"/>
</dbReference>
<dbReference type="PANTHER" id="PTHR45849">
    <property type="entry name" value="FACT COMPLEX SUBUNIT SSRP1"/>
    <property type="match status" value="1"/>
</dbReference>
<comment type="caution">
    <text evidence="6">The sequence shown here is derived from an EMBL/GenBank/DDBJ whole genome shotgun (WGS) entry which is preliminary data.</text>
</comment>
<dbReference type="InterPro" id="IPR011993">
    <property type="entry name" value="PH-like_dom_sf"/>
</dbReference>
<gene>
    <name evidence="6" type="ORF">SLS53_008311</name>
</gene>
<feature type="region of interest" description="Disordered" evidence="4">
    <location>
        <begin position="410"/>
        <end position="533"/>
    </location>
</feature>
<feature type="compositionally biased region" description="Low complexity" evidence="4">
    <location>
        <begin position="46"/>
        <end position="60"/>
    </location>
</feature>
<evidence type="ECO:0000256" key="1">
    <source>
        <dbReference type="ARBA" id="ARBA00006159"/>
    </source>
</evidence>
<evidence type="ECO:0000313" key="7">
    <source>
        <dbReference type="Proteomes" id="UP001320245"/>
    </source>
</evidence>
<evidence type="ECO:0000256" key="4">
    <source>
        <dbReference type="SAM" id="MobiDB-lite"/>
    </source>
</evidence>
<feature type="compositionally biased region" description="Basic and acidic residues" evidence="4">
    <location>
        <begin position="413"/>
        <end position="429"/>
    </location>
</feature>
<dbReference type="InterPro" id="IPR050454">
    <property type="entry name" value="RTT106/SSRP1_HistChap/FACT"/>
</dbReference>
<feature type="compositionally biased region" description="Low complexity" evidence="4">
    <location>
        <begin position="430"/>
        <end position="446"/>
    </location>
</feature>
<keyword evidence="7" id="KW-1185">Reference proteome</keyword>
<feature type="region of interest" description="Disordered" evidence="4">
    <location>
        <begin position="45"/>
        <end position="115"/>
    </location>
</feature>
<dbReference type="GO" id="GO:0042393">
    <property type="term" value="F:histone binding"/>
    <property type="evidence" value="ECO:0007669"/>
    <property type="project" value="TreeGrafter"/>
</dbReference>
<organism evidence="6 7">
    <name type="scientific">Cytospora paraplurivora</name>
    <dbReference type="NCBI Taxonomy" id="2898453"/>
    <lineage>
        <taxon>Eukaryota</taxon>
        <taxon>Fungi</taxon>
        <taxon>Dikarya</taxon>
        <taxon>Ascomycota</taxon>
        <taxon>Pezizomycotina</taxon>
        <taxon>Sordariomycetes</taxon>
        <taxon>Sordariomycetidae</taxon>
        <taxon>Diaporthales</taxon>
        <taxon>Cytosporaceae</taxon>
        <taxon>Cytospora</taxon>
    </lineage>
</organism>
<sequence>MAALDNERLGLVFATRPDILEGIQKAADTPERILLFNSIASFVSEQHQQQQQQSQQQQQQLHVHDPSAEPSAKRRRIDGSDGDAAAHVENGTTSEHGMLPPPTQPATTGTQQAPASGADSLLIDMANAAAKEVILLEVKEVSVSIPQRKKYDLCFTKNFLYTKQVGTTTPVQGMVYDWSQIEYVFYAPIPEKSQLQYNYILFPRNTALASTKTFPPADFEPLVFTVPTSAPKPGVIAGYAAQTAAQVSDSYSSLMHWAINSQLQSVGNTTATIVGTDPRVFHSVVRQPHRPNERAVHVKAFRGSKDGYLFFLPNGILWGFKKPLLFLPLDRIVAVSYVNVLQRTFNMVVEVDVSHAPVQEKSPNQQQPGIPWTDDNDDDGLKTEEIEFSMIDQEDYQTIDETYVRRHGLHNRSMAEGRRAKRQLRENARRGVAAGAGDAATAQGANGEAGGVPGVGDDDMTELEKAEQLLEDEEDEEEEDYDPGSEGESEGEGDSSEEDDDDDDDEDDEEDDDEADGYDEDGVEEEGYPEEPQ</sequence>
<accession>A0AAN9TYL4</accession>
<protein>
    <recommendedName>
        <fullName evidence="5">Histone chaperone RTT106/FACT complex subunit SPT16-like middle domain-containing protein</fullName>
    </recommendedName>
</protein>
<evidence type="ECO:0000256" key="2">
    <source>
        <dbReference type="ARBA" id="ARBA00037550"/>
    </source>
</evidence>
<feature type="region of interest" description="Disordered" evidence="4">
    <location>
        <begin position="358"/>
        <end position="379"/>
    </location>
</feature>
<name>A0AAN9TYL4_9PEZI</name>
<dbReference type="SUPFAM" id="SSF50729">
    <property type="entry name" value="PH domain-like"/>
    <property type="match status" value="1"/>
</dbReference>
<comment type="function">
    <text evidence="2">Histones H3 and H4 chaperone involved in the nucleosome formation and heterochromatin silencing. Required for the deposition of H3K56ac-carrying H3-H4 complex onto newly-replicated DNA. Plays a role in the transcriptional regulation of the cell-cycle dependent histone genes by creating a repressive structure at the core histone gene promoter.</text>
</comment>